<comment type="similarity">
    <text evidence="4">Belongs to the BMT2 family.</text>
</comment>
<dbReference type="HAMAP" id="MF_03044">
    <property type="entry name" value="BMT2"/>
    <property type="match status" value="1"/>
</dbReference>
<dbReference type="InterPro" id="IPR029063">
    <property type="entry name" value="SAM-dependent_MTases_sf"/>
</dbReference>
<dbReference type="InterPro" id="IPR021867">
    <property type="entry name" value="Bmt2/SAMTOR"/>
</dbReference>
<reference evidence="5 6" key="1">
    <citation type="submission" date="2020-02" db="EMBL/GenBank/DDBJ databases">
        <authorList>
            <person name="Ferguson B K."/>
        </authorList>
    </citation>
    <scope>NUCLEOTIDE SEQUENCE [LARGE SCALE GENOMIC DNA]</scope>
</reference>
<dbReference type="GO" id="GO:0032259">
    <property type="term" value="P:methylation"/>
    <property type="evidence" value="ECO:0007669"/>
    <property type="project" value="UniProtKB-KW"/>
</dbReference>
<keyword evidence="2 4" id="KW-0808">Transferase</keyword>
<dbReference type="SUPFAM" id="SSF53335">
    <property type="entry name" value="S-adenosyl-L-methionine-dependent methyltransferases"/>
    <property type="match status" value="1"/>
</dbReference>
<dbReference type="GO" id="GO:0008168">
    <property type="term" value="F:methyltransferase activity"/>
    <property type="evidence" value="ECO:0007669"/>
    <property type="project" value="UniProtKB-UniRule"/>
</dbReference>
<evidence type="ECO:0000313" key="6">
    <source>
        <dbReference type="Proteomes" id="UP000479000"/>
    </source>
</evidence>
<evidence type="ECO:0000313" key="5">
    <source>
        <dbReference type="EMBL" id="CAA9995163.1"/>
    </source>
</evidence>
<feature type="binding site" evidence="4">
    <location>
        <position position="141"/>
    </location>
    <ligand>
        <name>S-adenosyl-L-methionine</name>
        <dbReference type="ChEBI" id="CHEBI:59789"/>
    </ligand>
</feature>
<dbReference type="PANTHER" id="PTHR21008:SF0">
    <property type="entry name" value="S-ADENOSYLMETHIONINE SENSOR UPSTREAM OF MTORC1"/>
    <property type="match status" value="1"/>
</dbReference>
<accession>A0A6H5FZL0</accession>
<evidence type="ECO:0000256" key="1">
    <source>
        <dbReference type="ARBA" id="ARBA00022603"/>
    </source>
</evidence>
<dbReference type="OrthoDB" id="5954793at2759"/>
<gene>
    <name evidence="5" type="ORF">NTEN_LOCUS1954</name>
</gene>
<evidence type="ECO:0000256" key="4">
    <source>
        <dbReference type="HAMAP-Rule" id="MF_03044"/>
    </source>
</evidence>
<organism evidence="5 6">
    <name type="scientific">Nesidiocoris tenuis</name>
    <dbReference type="NCBI Taxonomy" id="355587"/>
    <lineage>
        <taxon>Eukaryota</taxon>
        <taxon>Metazoa</taxon>
        <taxon>Ecdysozoa</taxon>
        <taxon>Arthropoda</taxon>
        <taxon>Hexapoda</taxon>
        <taxon>Insecta</taxon>
        <taxon>Pterygota</taxon>
        <taxon>Neoptera</taxon>
        <taxon>Paraneoptera</taxon>
        <taxon>Hemiptera</taxon>
        <taxon>Heteroptera</taxon>
        <taxon>Panheteroptera</taxon>
        <taxon>Cimicomorpha</taxon>
        <taxon>Miridae</taxon>
        <taxon>Dicyphina</taxon>
        <taxon>Nesidiocoris</taxon>
    </lineage>
</organism>
<evidence type="ECO:0000256" key="3">
    <source>
        <dbReference type="ARBA" id="ARBA00022691"/>
    </source>
</evidence>
<keyword evidence="1 4" id="KW-0489">Methyltransferase</keyword>
<comment type="function">
    <text evidence="4">S-adenosyl-L-methionine-binding protein that acts as an inhibitor of mTORC1 signaling. Acts as a sensor of S-adenosyl-L-methionine to signal methionine sufficiency to mTORC1. Probably also acts as a S-adenosyl-L-methionine-dependent methyltransferase.</text>
</comment>
<dbReference type="EMBL" id="CADCXU010003149">
    <property type="protein sequence ID" value="CAA9995163.1"/>
    <property type="molecule type" value="Genomic_DNA"/>
</dbReference>
<name>A0A6H5FZL0_9HEMI</name>
<keyword evidence="6" id="KW-1185">Reference proteome</keyword>
<dbReference type="GO" id="GO:1904262">
    <property type="term" value="P:negative regulation of TORC1 signaling"/>
    <property type="evidence" value="ECO:0007669"/>
    <property type="project" value="TreeGrafter"/>
</dbReference>
<evidence type="ECO:0000256" key="2">
    <source>
        <dbReference type="ARBA" id="ARBA00022679"/>
    </source>
</evidence>
<dbReference type="EC" id="2.1.1.-" evidence="4"/>
<dbReference type="Gene3D" id="3.40.50.150">
    <property type="entry name" value="Vaccinia Virus protein VP39"/>
    <property type="match status" value="1"/>
</dbReference>
<dbReference type="PANTHER" id="PTHR21008">
    <property type="entry name" value="S-ADENOSYLMETHIONINE SENSOR UPSTREAM OF MTORC1-RELATED"/>
    <property type="match status" value="1"/>
</dbReference>
<dbReference type="Pfam" id="PF11968">
    <property type="entry name" value="Bmt2"/>
    <property type="match status" value="1"/>
</dbReference>
<dbReference type="CDD" id="cd02440">
    <property type="entry name" value="AdoMet_MTases"/>
    <property type="match status" value="1"/>
</dbReference>
<feature type="binding site" evidence="4">
    <location>
        <position position="123"/>
    </location>
    <ligand>
        <name>S-adenosyl-L-methionine</name>
        <dbReference type="ChEBI" id="CHEBI:59789"/>
    </ligand>
</feature>
<sequence>MTNHQELADAIKSVHIELRLSSRKLGADAAWEQHCQKSELLKNYAQAMKKLATSHWETNNANDPTMNRIYWAVQECEDFFFNGGAETAVSKEKKLFQTFVGENENFPIPNAPVNRPLKMLDVGSCYNPLRNFNLFDVTAVDIAPASDDVIECDFLKTEIGEVDFLIESTYDVVLFSFLLEYLPEPKMRYACCLKAYKLLKPGGVLVILTPDSKHDTANSKIMRTWRLGLASIGFMRVNYKKLRHLRCMSYYKCRDSRSIRGWLELQKFDGSPEECIVIPQDSNPYDSQSAKDEIFRSETDNIQLAVNFADMVNADVFVD</sequence>
<dbReference type="AlphaFoldDB" id="A0A6H5FZL0"/>
<keyword evidence="3 4" id="KW-0949">S-adenosyl-L-methionine</keyword>
<dbReference type="Proteomes" id="UP000479000">
    <property type="component" value="Unassembled WGS sequence"/>
</dbReference>
<proteinExistence type="inferred from homology"/>
<protein>
    <recommendedName>
        <fullName evidence="4">S-adenosylmethionine sensor upstream of mTORC1</fullName>
    </recommendedName>
    <alternativeName>
        <fullName evidence="4">Probable methyltransferase BMT2 homolog</fullName>
        <ecNumber evidence="4">2.1.1.-</ecNumber>
    </alternativeName>
</protein>